<keyword evidence="2" id="KW-1185">Reference proteome</keyword>
<gene>
    <name evidence="1" type="ORF">IHE45_08G022400</name>
</gene>
<comment type="caution">
    <text evidence="1">The sequence shown here is derived from an EMBL/GenBank/DDBJ whole genome shotgun (WGS) entry which is preliminary data.</text>
</comment>
<evidence type="ECO:0000313" key="2">
    <source>
        <dbReference type="Proteomes" id="UP000827976"/>
    </source>
</evidence>
<organism evidence="1 2">
    <name type="scientific">Dioscorea alata</name>
    <name type="common">Purple yam</name>
    <dbReference type="NCBI Taxonomy" id="55571"/>
    <lineage>
        <taxon>Eukaryota</taxon>
        <taxon>Viridiplantae</taxon>
        <taxon>Streptophyta</taxon>
        <taxon>Embryophyta</taxon>
        <taxon>Tracheophyta</taxon>
        <taxon>Spermatophyta</taxon>
        <taxon>Magnoliopsida</taxon>
        <taxon>Liliopsida</taxon>
        <taxon>Dioscoreales</taxon>
        <taxon>Dioscoreaceae</taxon>
        <taxon>Dioscorea</taxon>
    </lineage>
</organism>
<proteinExistence type="predicted"/>
<protein>
    <submittedName>
        <fullName evidence="1">Uncharacterized protein</fullName>
    </submittedName>
</protein>
<evidence type="ECO:0000313" key="1">
    <source>
        <dbReference type="EMBL" id="KAH7673669.1"/>
    </source>
</evidence>
<reference evidence="2" key="1">
    <citation type="journal article" date="2022" name="Nat. Commun.">
        <title>Chromosome evolution and the genetic basis of agronomically important traits in greater yam.</title>
        <authorList>
            <person name="Bredeson J.V."/>
            <person name="Lyons J.B."/>
            <person name="Oniyinde I.O."/>
            <person name="Okereke N.R."/>
            <person name="Kolade O."/>
            <person name="Nnabue I."/>
            <person name="Nwadili C.O."/>
            <person name="Hribova E."/>
            <person name="Parker M."/>
            <person name="Nwogha J."/>
            <person name="Shu S."/>
            <person name="Carlson J."/>
            <person name="Kariba R."/>
            <person name="Muthemba S."/>
            <person name="Knop K."/>
            <person name="Barton G.J."/>
            <person name="Sherwood A.V."/>
            <person name="Lopez-Montes A."/>
            <person name="Asiedu R."/>
            <person name="Jamnadass R."/>
            <person name="Muchugi A."/>
            <person name="Goodstein D."/>
            <person name="Egesi C.N."/>
            <person name="Featherston J."/>
            <person name="Asfaw A."/>
            <person name="Simpson G.G."/>
            <person name="Dolezel J."/>
            <person name="Hendre P.S."/>
            <person name="Van Deynze A."/>
            <person name="Kumar P.L."/>
            <person name="Obidiegwu J.E."/>
            <person name="Bhattacharjee R."/>
            <person name="Rokhsar D.S."/>
        </authorList>
    </citation>
    <scope>NUCLEOTIDE SEQUENCE [LARGE SCALE GENOMIC DNA]</scope>
    <source>
        <strain evidence="2">cv. TDa95/00328</strain>
    </source>
</reference>
<dbReference type="EMBL" id="CM037018">
    <property type="protein sequence ID" value="KAH7673669.1"/>
    <property type="molecule type" value="Genomic_DNA"/>
</dbReference>
<dbReference type="Proteomes" id="UP000827976">
    <property type="component" value="Chromosome 8"/>
</dbReference>
<accession>A0ACB7VHT6</accession>
<sequence>MVACLQIRLDKGSRQSSSRMLSRRSNAHLLLTEADIIQKLLRKIRSLRHQKKKHFKPVSVLKKLDEKGKEKLTRGSQAMQQRATWMRSFQVKSNSKDQDQDQHMEPKNQQQPYRDVMYDSFGDAYGTRSDEEGFGGVYGRNQELSKENEPKPKHGENHEYDTSQGSEVKEKEKARHQPNVKSE</sequence>
<name>A0ACB7VHT6_DIOAL</name>